<keyword evidence="1" id="KW-0378">Hydrolase</keyword>
<dbReference type="Pfam" id="PF13749">
    <property type="entry name" value="HATPase_c_4"/>
    <property type="match status" value="1"/>
</dbReference>
<dbReference type="InterPro" id="IPR029035">
    <property type="entry name" value="DHS-like_NAD/FAD-binding_dom"/>
</dbReference>
<comment type="caution">
    <text evidence="1">The sequence shown here is derived from an EMBL/GenBank/DDBJ whole genome shotgun (WGS) entry which is preliminary data.</text>
</comment>
<keyword evidence="2" id="KW-1185">Reference proteome</keyword>
<protein>
    <submittedName>
        <fullName evidence="1">ATP-dependent DNA helicase recG-like protein</fullName>
    </submittedName>
</protein>
<dbReference type="AlphaFoldDB" id="A0A3R9QDD1"/>
<keyword evidence="1" id="KW-0067">ATP-binding</keyword>
<proteinExistence type="predicted"/>
<dbReference type="SUPFAM" id="SSF52467">
    <property type="entry name" value="DHS-like NAD/FAD-binding domain"/>
    <property type="match status" value="1"/>
</dbReference>
<dbReference type="PANTHER" id="PTHR30595:SF6">
    <property type="entry name" value="SCHLAFEN ALBA-2 DOMAIN-CONTAINING PROTEIN"/>
    <property type="match status" value="1"/>
</dbReference>
<evidence type="ECO:0000313" key="1">
    <source>
        <dbReference type="EMBL" id="RSL18967.1"/>
    </source>
</evidence>
<dbReference type="EMBL" id="RSDW01000001">
    <property type="protein sequence ID" value="RSL18967.1"/>
    <property type="molecule type" value="Genomic_DNA"/>
</dbReference>
<dbReference type="PANTHER" id="PTHR30595">
    <property type="entry name" value="GLPR-RELATED TRANSCRIPTIONAL REPRESSOR"/>
    <property type="match status" value="1"/>
</dbReference>
<dbReference type="InterPro" id="IPR038475">
    <property type="entry name" value="RecG_C_sf"/>
</dbReference>
<organism evidence="1 2">
    <name type="scientific">Edaphobacter aggregans</name>
    <dbReference type="NCBI Taxonomy" id="570835"/>
    <lineage>
        <taxon>Bacteria</taxon>
        <taxon>Pseudomonadati</taxon>
        <taxon>Acidobacteriota</taxon>
        <taxon>Terriglobia</taxon>
        <taxon>Terriglobales</taxon>
        <taxon>Acidobacteriaceae</taxon>
        <taxon>Edaphobacter</taxon>
    </lineage>
</organism>
<reference evidence="1 2" key="1">
    <citation type="submission" date="2018-12" db="EMBL/GenBank/DDBJ databases">
        <title>Sequencing of bacterial isolates from soil warming experiment in Harvard Forest, Massachusetts, USA.</title>
        <authorList>
            <person name="Deangelis K."/>
        </authorList>
    </citation>
    <scope>NUCLEOTIDE SEQUENCE [LARGE SCALE GENOMIC DNA]</scope>
    <source>
        <strain evidence="1 2">EB153</strain>
    </source>
</reference>
<keyword evidence="1" id="KW-0547">Nucleotide-binding</keyword>
<dbReference type="OrthoDB" id="613884at2"/>
<dbReference type="Gene3D" id="3.40.50.1220">
    <property type="entry name" value="TPP-binding domain"/>
    <property type="match status" value="1"/>
</dbReference>
<dbReference type="Pfam" id="PF13289">
    <property type="entry name" value="SIR2_2"/>
    <property type="match status" value="1"/>
</dbReference>
<keyword evidence="1" id="KW-0347">Helicase</keyword>
<dbReference type="Gene3D" id="3.30.565.60">
    <property type="match status" value="1"/>
</dbReference>
<name>A0A3R9QDD1_9BACT</name>
<gene>
    <name evidence="1" type="ORF">EDE15_4577</name>
</gene>
<evidence type="ECO:0000313" key="2">
    <source>
        <dbReference type="Proteomes" id="UP000269669"/>
    </source>
</evidence>
<dbReference type="GO" id="GO:0004386">
    <property type="term" value="F:helicase activity"/>
    <property type="evidence" value="ECO:0007669"/>
    <property type="project" value="UniProtKB-KW"/>
</dbReference>
<sequence length="925" mass="104316">MQVGSIGRIYSLLKSRPKPVLLLGAGASVRSGIPAAAGVVERAARWAYANQHGRSEEDPRLQRSDWLPWVEQQSWFDQNAALVDNYPSVVQHLLQPRHARAEFFRKLLSPGIEPSPGYDKLAEFLHLQLVHTVLTTNFDSLLLDTRAQKGRPHYINAIQTASDYTKFTTDPQYPQLVYLHGSVDHYTDKNIIDEVQKLDPRLIEMLLPLLRDRPLIVVGYRGAEPSVMRHLLIDNAESAHFYRHGIFWCRRTGESSQELPPLVDELAKTIGDNFSTIEIDGFDELFARDLWALNLDADLSFSSPGPASAHHQSPTFDMDVSSVELSELDWSTLHTRILQYAEALKLSVPPQVERAWVTEQLFNLNLAVRANSPTVEQLTNAGVLLFGRKPDSHITSAITRIEAIGSPEWLKRIRQSADDKSHLSDKESFEGTISGHLWEQFEQITQFLSSFNRSFRLKGEVSESVVPYPPLALKEVIVNALVHRDYRMAGNIEIVVTSSSIKISNPGGLVEEVRHRFETGSIETEIRRGRRGIKGYRNPVLADLFYGSGEMDKRGSGLSDVLRDVRNNGGDVRFGPNNDNTAFEIEIFSRPEAVDESTGTASPLVATTSRYAANVLEVTKLPSQVYHAGTSVRSLSEVWQEAGEQWIPPFLLSDGRFFSFYDLEDRRNPLSRLLDGGDTETLSLNELSGHLDGSRQLVQLLNMSLEGHLYRAGLLVDKKRKRAYFPKEDDGPRVITYQARLRKATRTVVKARTSNRTDKVLYWEHQSFSYRFEYYGDVWVLIIEPGYVFTFNGLKGLLASERVNKLSTQRASRDYNNAVFNDISFWLWVLARGETGMFNFAPEPRVSDLLPGETRAISKSLGQSDSRITLAAKFPTVVLTDSSLIEEQDTDVSEVDIDEELVNEIAELAETYRIEAEEEDNADSN</sequence>
<dbReference type="RefSeq" id="WP_125487239.1">
    <property type="nucleotide sequence ID" value="NZ_RSDW01000001.1"/>
</dbReference>
<accession>A0A3R9QDD1</accession>
<dbReference type="Proteomes" id="UP000269669">
    <property type="component" value="Unassembled WGS sequence"/>
</dbReference>